<evidence type="ECO:0000256" key="1">
    <source>
        <dbReference type="ARBA" id="ARBA00004196"/>
    </source>
</evidence>
<organism evidence="7 8">
    <name type="scientific">Caballeronia udeis</name>
    <dbReference type="NCBI Taxonomy" id="1232866"/>
    <lineage>
        <taxon>Bacteria</taxon>
        <taxon>Pseudomonadati</taxon>
        <taxon>Pseudomonadota</taxon>
        <taxon>Betaproteobacteria</taxon>
        <taxon>Burkholderiales</taxon>
        <taxon>Burkholderiaceae</taxon>
        <taxon>Caballeronia</taxon>
    </lineage>
</organism>
<dbReference type="InterPro" id="IPR014756">
    <property type="entry name" value="Ig_E-set"/>
</dbReference>
<dbReference type="PANTHER" id="PTHR34820:SF4">
    <property type="entry name" value="INNER MEMBRANE PROTEIN YEBZ"/>
    <property type="match status" value="1"/>
</dbReference>
<evidence type="ECO:0000259" key="6">
    <source>
        <dbReference type="Pfam" id="PF04234"/>
    </source>
</evidence>
<dbReference type="GO" id="GO:0030313">
    <property type="term" value="C:cell envelope"/>
    <property type="evidence" value="ECO:0007669"/>
    <property type="project" value="UniProtKB-SubCell"/>
</dbReference>
<dbReference type="SUPFAM" id="SSF81296">
    <property type="entry name" value="E set domains"/>
    <property type="match status" value="1"/>
</dbReference>
<dbReference type="Proteomes" id="UP000054683">
    <property type="component" value="Unassembled WGS sequence"/>
</dbReference>
<dbReference type="PANTHER" id="PTHR34820">
    <property type="entry name" value="INNER MEMBRANE PROTEIN YEBZ"/>
    <property type="match status" value="1"/>
</dbReference>
<dbReference type="GO" id="GO:0005507">
    <property type="term" value="F:copper ion binding"/>
    <property type="evidence" value="ECO:0007669"/>
    <property type="project" value="InterPro"/>
</dbReference>
<gene>
    <name evidence="7" type="ORF">AWB69_02498</name>
</gene>
<name>A0A158GF41_9BURK</name>
<dbReference type="InterPro" id="IPR014755">
    <property type="entry name" value="Cu-Rt/internalin_Ig-like"/>
</dbReference>
<feature type="signal peptide" evidence="5">
    <location>
        <begin position="1"/>
        <end position="28"/>
    </location>
</feature>
<evidence type="ECO:0000313" key="8">
    <source>
        <dbReference type="Proteomes" id="UP000054683"/>
    </source>
</evidence>
<dbReference type="GO" id="GO:0006825">
    <property type="term" value="P:copper ion transport"/>
    <property type="evidence" value="ECO:0007669"/>
    <property type="project" value="InterPro"/>
</dbReference>
<feature type="domain" description="CopC" evidence="6">
    <location>
        <begin position="29"/>
        <end position="124"/>
    </location>
</feature>
<proteinExistence type="predicted"/>
<dbReference type="EMBL" id="FCOK02000013">
    <property type="protein sequence ID" value="SAL30461.1"/>
    <property type="molecule type" value="Genomic_DNA"/>
</dbReference>
<comment type="subcellular location">
    <subcellularLocation>
        <location evidence="1">Cell envelope</location>
    </subcellularLocation>
</comment>
<dbReference type="InterPro" id="IPR007348">
    <property type="entry name" value="CopC_dom"/>
</dbReference>
<dbReference type="InterPro" id="IPR032694">
    <property type="entry name" value="CopC/D"/>
</dbReference>
<reference evidence="7 8" key="1">
    <citation type="submission" date="2016-01" db="EMBL/GenBank/DDBJ databases">
        <authorList>
            <person name="Oliw E.H."/>
        </authorList>
    </citation>
    <scope>NUCLEOTIDE SEQUENCE [LARGE SCALE GENOMIC DNA]</scope>
    <source>
        <strain evidence="7">LMG 27134</strain>
    </source>
</reference>
<protein>
    <submittedName>
        <fullName evidence="7">Copper resistance protein CopC</fullName>
    </submittedName>
</protein>
<evidence type="ECO:0000256" key="2">
    <source>
        <dbReference type="ARBA" id="ARBA00022723"/>
    </source>
</evidence>
<evidence type="ECO:0000256" key="4">
    <source>
        <dbReference type="ARBA" id="ARBA00023008"/>
    </source>
</evidence>
<dbReference type="GO" id="GO:0046688">
    <property type="term" value="P:response to copper ion"/>
    <property type="evidence" value="ECO:0007669"/>
    <property type="project" value="InterPro"/>
</dbReference>
<dbReference type="GO" id="GO:0005886">
    <property type="term" value="C:plasma membrane"/>
    <property type="evidence" value="ECO:0007669"/>
    <property type="project" value="TreeGrafter"/>
</dbReference>
<keyword evidence="2" id="KW-0479">Metal-binding</keyword>
<sequence>MKITLMNSIIVRTLIAAAALASAPLAHAHAYPQHQEPGAGATVSTSQKEVAIEFDDGLEPAFSSITVTDAQGKPVTSAKSVVDPADKKHMSVTLNALTPGVYSVAWIAVADDGHRTQGHYSFTVK</sequence>
<dbReference type="Pfam" id="PF04234">
    <property type="entry name" value="CopC"/>
    <property type="match status" value="1"/>
</dbReference>
<dbReference type="AlphaFoldDB" id="A0A158GF41"/>
<evidence type="ECO:0000313" key="7">
    <source>
        <dbReference type="EMBL" id="SAL30461.1"/>
    </source>
</evidence>
<dbReference type="GO" id="GO:0042597">
    <property type="term" value="C:periplasmic space"/>
    <property type="evidence" value="ECO:0007669"/>
    <property type="project" value="InterPro"/>
</dbReference>
<accession>A0A158GF41</accession>
<keyword evidence="4" id="KW-0186">Copper</keyword>
<feature type="chain" id="PRO_5008501623" evidence="5">
    <location>
        <begin position="29"/>
        <end position="125"/>
    </location>
</feature>
<evidence type="ECO:0000256" key="3">
    <source>
        <dbReference type="ARBA" id="ARBA00022729"/>
    </source>
</evidence>
<keyword evidence="3 5" id="KW-0732">Signal</keyword>
<evidence type="ECO:0000256" key="5">
    <source>
        <dbReference type="SAM" id="SignalP"/>
    </source>
</evidence>
<dbReference type="Gene3D" id="2.60.40.1220">
    <property type="match status" value="1"/>
</dbReference>